<dbReference type="OrthoDB" id="7643467at2"/>
<evidence type="ECO:0000256" key="4">
    <source>
        <dbReference type="SAM" id="MobiDB-lite"/>
    </source>
</evidence>
<dbReference type="SUPFAM" id="SSF46785">
    <property type="entry name" value="Winged helix' DNA-binding domain"/>
    <property type="match status" value="1"/>
</dbReference>
<dbReference type="InterPro" id="IPR018490">
    <property type="entry name" value="cNMP-bd_dom_sf"/>
</dbReference>
<name>Q21J82_SACD2</name>
<dbReference type="KEGG" id="sde:Sde_1987"/>
<dbReference type="SMART" id="SM00100">
    <property type="entry name" value="cNMP"/>
    <property type="match status" value="1"/>
</dbReference>
<dbReference type="InterPro" id="IPR050397">
    <property type="entry name" value="Env_Response_Regulators"/>
</dbReference>
<dbReference type="InterPro" id="IPR000595">
    <property type="entry name" value="cNMP-bd_dom"/>
</dbReference>
<dbReference type="InterPro" id="IPR012318">
    <property type="entry name" value="HTH_CRP"/>
</dbReference>
<evidence type="ECO:0000313" key="7">
    <source>
        <dbReference type="EMBL" id="ABD81247.1"/>
    </source>
</evidence>
<evidence type="ECO:0000256" key="2">
    <source>
        <dbReference type="ARBA" id="ARBA00023125"/>
    </source>
</evidence>
<dbReference type="PANTHER" id="PTHR24567:SF28">
    <property type="entry name" value="LISTERIOLYSIN REGULATORY PROTEIN"/>
    <property type="match status" value="1"/>
</dbReference>
<dbReference type="InterPro" id="IPR014710">
    <property type="entry name" value="RmlC-like_jellyroll"/>
</dbReference>
<dbReference type="GeneID" id="98615751"/>
<keyword evidence="3" id="KW-0804">Transcription</keyword>
<evidence type="ECO:0000313" key="8">
    <source>
        <dbReference type="Proteomes" id="UP000001947"/>
    </source>
</evidence>
<dbReference type="CDD" id="cd00038">
    <property type="entry name" value="CAP_ED"/>
    <property type="match status" value="1"/>
</dbReference>
<keyword evidence="8" id="KW-1185">Reference proteome</keyword>
<proteinExistence type="predicted"/>
<dbReference type="STRING" id="203122.Sde_1987"/>
<dbReference type="HOGENOM" id="CLU_075053_0_4_6"/>
<dbReference type="PROSITE" id="PS50042">
    <property type="entry name" value="CNMP_BINDING_3"/>
    <property type="match status" value="1"/>
</dbReference>
<feature type="region of interest" description="Disordered" evidence="4">
    <location>
        <begin position="1"/>
        <end position="29"/>
    </location>
</feature>
<accession>Q21J82</accession>
<keyword evidence="1" id="KW-0805">Transcription regulation</keyword>
<dbReference type="GO" id="GO:0005829">
    <property type="term" value="C:cytosol"/>
    <property type="evidence" value="ECO:0007669"/>
    <property type="project" value="TreeGrafter"/>
</dbReference>
<dbReference type="SMART" id="SM00419">
    <property type="entry name" value="HTH_CRP"/>
    <property type="match status" value="1"/>
</dbReference>
<dbReference type="AlphaFoldDB" id="Q21J82"/>
<feature type="domain" description="HTH crp-type" evidence="6">
    <location>
        <begin position="155"/>
        <end position="226"/>
    </location>
</feature>
<dbReference type="Pfam" id="PF13545">
    <property type="entry name" value="HTH_Crp_2"/>
    <property type="match status" value="1"/>
</dbReference>
<evidence type="ECO:0000259" key="5">
    <source>
        <dbReference type="PROSITE" id="PS50042"/>
    </source>
</evidence>
<dbReference type="PROSITE" id="PS51063">
    <property type="entry name" value="HTH_CRP_2"/>
    <property type="match status" value="1"/>
</dbReference>
<evidence type="ECO:0000259" key="6">
    <source>
        <dbReference type="PROSITE" id="PS51063"/>
    </source>
</evidence>
<reference evidence="7 8" key="1">
    <citation type="journal article" date="2008" name="PLoS Genet.">
        <title>Complete genome sequence of the complex carbohydrate-degrading marine bacterium, Saccharophagus degradans strain 2-40 T.</title>
        <authorList>
            <person name="Weiner R.M."/>
            <person name="Taylor L.E.II."/>
            <person name="Henrissat B."/>
            <person name="Hauser L."/>
            <person name="Land M."/>
            <person name="Coutinho P.M."/>
            <person name="Rancurel C."/>
            <person name="Saunders E.H."/>
            <person name="Longmire A.G."/>
            <person name="Zhang H."/>
            <person name="Bayer E.A."/>
            <person name="Gilbert H.J."/>
            <person name="Larimer F."/>
            <person name="Zhulin I.B."/>
            <person name="Ekborg N.A."/>
            <person name="Lamed R."/>
            <person name="Richardson P.M."/>
            <person name="Borovok I."/>
            <person name="Hutcheson S."/>
        </authorList>
    </citation>
    <scope>NUCLEOTIDE SEQUENCE [LARGE SCALE GENOMIC DNA]</scope>
    <source>
        <strain evidence="8">2-40 / ATCC 43961 / DSM 17024</strain>
    </source>
</reference>
<dbReference type="GO" id="GO:0003700">
    <property type="term" value="F:DNA-binding transcription factor activity"/>
    <property type="evidence" value="ECO:0007669"/>
    <property type="project" value="TreeGrafter"/>
</dbReference>
<dbReference type="RefSeq" id="WP_011468465.1">
    <property type="nucleotide sequence ID" value="NC_007912.1"/>
</dbReference>
<dbReference type="Gene3D" id="2.60.120.10">
    <property type="entry name" value="Jelly Rolls"/>
    <property type="match status" value="1"/>
</dbReference>
<dbReference type="EMBL" id="CP000282">
    <property type="protein sequence ID" value="ABD81247.1"/>
    <property type="molecule type" value="Genomic_DNA"/>
</dbReference>
<feature type="compositionally biased region" description="Polar residues" evidence="4">
    <location>
        <begin position="1"/>
        <end position="10"/>
    </location>
</feature>
<feature type="domain" description="Cyclic nucleotide-binding" evidence="5">
    <location>
        <begin position="30"/>
        <end position="96"/>
    </location>
</feature>
<dbReference type="SUPFAM" id="SSF51206">
    <property type="entry name" value="cAMP-binding domain-like"/>
    <property type="match status" value="1"/>
</dbReference>
<dbReference type="Pfam" id="PF00027">
    <property type="entry name" value="cNMP_binding"/>
    <property type="match status" value="1"/>
</dbReference>
<dbReference type="InterPro" id="IPR036390">
    <property type="entry name" value="WH_DNA-bd_sf"/>
</dbReference>
<dbReference type="GO" id="GO:0003677">
    <property type="term" value="F:DNA binding"/>
    <property type="evidence" value="ECO:0007669"/>
    <property type="project" value="UniProtKB-KW"/>
</dbReference>
<dbReference type="Proteomes" id="UP000001947">
    <property type="component" value="Chromosome"/>
</dbReference>
<sequence>MNSANSLSRSTHLKLVSSSEEHSRSPCSQDLISDLPHTRLRECPEGAVLFQQGDAATTLYRLSSGLVKLVTYKPDGSTRIVRVCSAGNLIGMEGLFNAKYHYTAIALSSVSAVECPISDIQQREKHDIQLYLQLTEELYDQLTLADKWISDFSSGSLKQRIVKLLEYLTSIKQSQSSRLIELLKVQDIADIVAATPESVSRILADFKRKEILVKSSGALMDVYTIDLQKLNTPMVM</sequence>
<dbReference type="eggNOG" id="COG0664">
    <property type="taxonomic scope" value="Bacteria"/>
</dbReference>
<dbReference type="PANTHER" id="PTHR24567">
    <property type="entry name" value="CRP FAMILY TRANSCRIPTIONAL REGULATORY PROTEIN"/>
    <property type="match status" value="1"/>
</dbReference>
<evidence type="ECO:0000256" key="1">
    <source>
        <dbReference type="ARBA" id="ARBA00023015"/>
    </source>
</evidence>
<organism evidence="7 8">
    <name type="scientific">Saccharophagus degradans (strain 2-40 / ATCC 43961 / DSM 17024)</name>
    <dbReference type="NCBI Taxonomy" id="203122"/>
    <lineage>
        <taxon>Bacteria</taxon>
        <taxon>Pseudomonadati</taxon>
        <taxon>Pseudomonadota</taxon>
        <taxon>Gammaproteobacteria</taxon>
        <taxon>Cellvibrionales</taxon>
        <taxon>Cellvibrionaceae</taxon>
        <taxon>Saccharophagus</taxon>
    </lineage>
</organism>
<keyword evidence="2" id="KW-0238">DNA-binding</keyword>
<evidence type="ECO:0000256" key="3">
    <source>
        <dbReference type="ARBA" id="ARBA00023163"/>
    </source>
</evidence>
<gene>
    <name evidence="7" type="ordered locus">Sde_1987</name>
</gene>
<protein>
    <submittedName>
        <fullName evidence="7">Cyclic nucleotide-binding</fullName>
    </submittedName>
</protein>